<sequence length="191" mass="21421">MWRANDDAIVLEKDGKRITLSKDGTCGLPLINQNNNQNQEDMEQKVIALQLGLPETATEKEINEKLAQLTAVQQENDTLKAEAQKLTEARIAQLVDNAIAEKRLDAQHKEQFVELGKKIGRGVGKHLAGYEATGEAVFNAWASWKCPVSDSEKTYTKLSEVPADELVKLRAENVEEYKKLYEAEYGMKCEL</sequence>
<protein>
    <recommendedName>
        <fullName evidence="4">Mu-like prophage I protein</fullName>
    </recommendedName>
</protein>
<reference evidence="2 3" key="1">
    <citation type="submission" date="2018-12" db="EMBL/GenBank/DDBJ databases">
        <authorList>
            <consortium name="Pathogen Informatics"/>
        </authorList>
    </citation>
    <scope>NUCLEOTIDE SEQUENCE [LARGE SCALE GENOMIC DNA]</scope>
    <source>
        <strain evidence="2 3">NCTC13071</strain>
    </source>
</reference>
<evidence type="ECO:0008006" key="4">
    <source>
        <dbReference type="Google" id="ProtNLM"/>
    </source>
</evidence>
<feature type="coiled-coil region" evidence="1">
    <location>
        <begin position="62"/>
        <end position="89"/>
    </location>
</feature>
<dbReference type="Proteomes" id="UP000274578">
    <property type="component" value="Chromosome 1"/>
</dbReference>
<organism evidence="2 3">
    <name type="scientific">Segatella oris</name>
    <dbReference type="NCBI Taxonomy" id="28135"/>
    <lineage>
        <taxon>Bacteria</taxon>
        <taxon>Pseudomonadati</taxon>
        <taxon>Bacteroidota</taxon>
        <taxon>Bacteroidia</taxon>
        <taxon>Bacteroidales</taxon>
        <taxon>Prevotellaceae</taxon>
        <taxon>Segatella</taxon>
    </lineage>
</organism>
<evidence type="ECO:0000313" key="3">
    <source>
        <dbReference type="Proteomes" id="UP000274578"/>
    </source>
</evidence>
<proteinExistence type="predicted"/>
<evidence type="ECO:0000313" key="2">
    <source>
        <dbReference type="EMBL" id="VEH14039.1"/>
    </source>
</evidence>
<name>A0A3S4TVE9_9BACT</name>
<dbReference type="KEGG" id="poc:NCTC13071_00004"/>
<dbReference type="EMBL" id="LR134384">
    <property type="protein sequence ID" value="VEH14039.1"/>
    <property type="molecule type" value="Genomic_DNA"/>
</dbReference>
<keyword evidence="1" id="KW-0175">Coiled coil</keyword>
<accession>A0A3S4TVE9</accession>
<evidence type="ECO:0000256" key="1">
    <source>
        <dbReference type="SAM" id="Coils"/>
    </source>
</evidence>
<gene>
    <name evidence="2" type="ORF">NCTC13071_00004</name>
</gene>
<dbReference type="AlphaFoldDB" id="A0A3S4TVE9"/>